<dbReference type="PANTHER" id="PTHR12461">
    <property type="entry name" value="HYPOXIA-INDUCIBLE FACTOR 1 ALPHA INHIBITOR-RELATED"/>
    <property type="match status" value="1"/>
</dbReference>
<dbReference type="STRING" id="1166340.SAMN05192583_1921"/>
<evidence type="ECO:0000313" key="4">
    <source>
        <dbReference type="Proteomes" id="UP000199206"/>
    </source>
</evidence>
<sequence>MNRRAALVSAAAMRRDVNRMTPADGERPADGLEPPAMAHDPLVNLDRVVERPAVDPDTFAREVAPDYRPVVLRGQVRHWAAVQAGRGGDRAMAEYLAGFGGGRPLDVMIGAPEIEGRFFYNSDLSGFNFHRQQVPLGQLLGELLRFAEQDVAQPHALYANAATAPEHLPGWDRDNALNLPTGDAPARLWIGNATRVATHYDQSSNIACVVHGRRRFLLFPPDQLANLYIGPLDQTMAGPPSSMVDPDAPDLTRYPRFKEALRHAQVAELEPGDAIFVPAIWWHHVRAFDRLNVLVNYWWSTEATTSPFGALVHALMSIRDLPAPEKAAWRAWFDHYVFGDDTGNVAAHLPDSARGILGSASRQRTERLRAFLIRMLGGQV</sequence>
<feature type="region of interest" description="Disordered" evidence="1">
    <location>
        <begin position="17"/>
        <end position="38"/>
    </location>
</feature>
<accession>A0A1H8DIS7</accession>
<reference evidence="4" key="1">
    <citation type="submission" date="2016-10" db="EMBL/GenBank/DDBJ databases">
        <authorList>
            <person name="Varghese N."/>
            <person name="Submissions S."/>
        </authorList>
    </citation>
    <scope>NUCLEOTIDE SEQUENCE [LARGE SCALE GENOMIC DNA]</scope>
    <source>
        <strain evidence="4">S6-262</strain>
    </source>
</reference>
<dbReference type="SUPFAM" id="SSF51197">
    <property type="entry name" value="Clavaminate synthase-like"/>
    <property type="match status" value="1"/>
</dbReference>
<dbReference type="EMBL" id="FOCF01000004">
    <property type="protein sequence ID" value="SEN06428.1"/>
    <property type="molecule type" value="Genomic_DNA"/>
</dbReference>
<dbReference type="PROSITE" id="PS51184">
    <property type="entry name" value="JMJC"/>
    <property type="match status" value="1"/>
</dbReference>
<keyword evidence="4" id="KW-1185">Reference proteome</keyword>
<dbReference type="SMART" id="SM00558">
    <property type="entry name" value="JmjC"/>
    <property type="match status" value="1"/>
</dbReference>
<dbReference type="Pfam" id="PF13621">
    <property type="entry name" value="Cupin_8"/>
    <property type="match status" value="1"/>
</dbReference>
<dbReference type="InterPro" id="IPR041667">
    <property type="entry name" value="Cupin_8"/>
</dbReference>
<dbReference type="Proteomes" id="UP000199206">
    <property type="component" value="Unassembled WGS sequence"/>
</dbReference>
<gene>
    <name evidence="3" type="ORF">SAMN05192583_1921</name>
</gene>
<feature type="compositionally biased region" description="Basic and acidic residues" evidence="1">
    <location>
        <begin position="17"/>
        <end position="30"/>
    </location>
</feature>
<organism evidence="3 4">
    <name type="scientific">Sphingomonas gellani</name>
    <dbReference type="NCBI Taxonomy" id="1166340"/>
    <lineage>
        <taxon>Bacteria</taxon>
        <taxon>Pseudomonadati</taxon>
        <taxon>Pseudomonadota</taxon>
        <taxon>Alphaproteobacteria</taxon>
        <taxon>Sphingomonadales</taxon>
        <taxon>Sphingomonadaceae</taxon>
        <taxon>Sphingomonas</taxon>
    </lineage>
</organism>
<name>A0A1H8DIS7_9SPHN</name>
<dbReference type="PANTHER" id="PTHR12461:SF105">
    <property type="entry name" value="HYPOXIA-INDUCIBLE FACTOR 1-ALPHA INHIBITOR"/>
    <property type="match status" value="1"/>
</dbReference>
<evidence type="ECO:0000256" key="1">
    <source>
        <dbReference type="SAM" id="MobiDB-lite"/>
    </source>
</evidence>
<dbReference type="Gene3D" id="2.60.120.650">
    <property type="entry name" value="Cupin"/>
    <property type="match status" value="1"/>
</dbReference>
<dbReference type="AlphaFoldDB" id="A0A1H8DIS7"/>
<proteinExistence type="predicted"/>
<dbReference type="InterPro" id="IPR003347">
    <property type="entry name" value="JmjC_dom"/>
</dbReference>
<protein>
    <submittedName>
        <fullName evidence="3">Cupin-like domain-containing protein</fullName>
    </submittedName>
</protein>
<evidence type="ECO:0000313" key="3">
    <source>
        <dbReference type="EMBL" id="SEN06428.1"/>
    </source>
</evidence>
<evidence type="ECO:0000259" key="2">
    <source>
        <dbReference type="PROSITE" id="PS51184"/>
    </source>
</evidence>
<feature type="domain" description="JmjC" evidence="2">
    <location>
        <begin position="153"/>
        <end position="316"/>
    </location>
</feature>